<reference evidence="2" key="1">
    <citation type="journal article" date="2020" name="Stud. Mycol.">
        <title>101 Dothideomycetes genomes: a test case for predicting lifestyles and emergence of pathogens.</title>
        <authorList>
            <person name="Haridas S."/>
            <person name="Albert R."/>
            <person name="Binder M."/>
            <person name="Bloem J."/>
            <person name="Labutti K."/>
            <person name="Salamov A."/>
            <person name="Andreopoulos B."/>
            <person name="Baker S."/>
            <person name="Barry K."/>
            <person name="Bills G."/>
            <person name="Bluhm B."/>
            <person name="Cannon C."/>
            <person name="Castanera R."/>
            <person name="Culley D."/>
            <person name="Daum C."/>
            <person name="Ezra D."/>
            <person name="Gonzalez J."/>
            <person name="Henrissat B."/>
            <person name="Kuo A."/>
            <person name="Liang C."/>
            <person name="Lipzen A."/>
            <person name="Lutzoni F."/>
            <person name="Magnuson J."/>
            <person name="Mondo S."/>
            <person name="Nolan M."/>
            <person name="Ohm R."/>
            <person name="Pangilinan J."/>
            <person name="Park H.-J."/>
            <person name="Ramirez L."/>
            <person name="Alfaro M."/>
            <person name="Sun H."/>
            <person name="Tritt A."/>
            <person name="Yoshinaga Y."/>
            <person name="Zwiers L.-H."/>
            <person name="Turgeon B."/>
            <person name="Goodwin S."/>
            <person name="Spatafora J."/>
            <person name="Crous P."/>
            <person name="Grigoriev I."/>
        </authorList>
    </citation>
    <scope>NUCLEOTIDE SEQUENCE</scope>
    <source>
        <strain evidence="2">CBS 116005</strain>
    </source>
</reference>
<evidence type="ECO:0000256" key="1">
    <source>
        <dbReference type="SAM" id="MobiDB-lite"/>
    </source>
</evidence>
<dbReference type="EMBL" id="ML995828">
    <property type="protein sequence ID" value="KAF2770056.1"/>
    <property type="molecule type" value="Genomic_DNA"/>
</dbReference>
<evidence type="ECO:0000313" key="3">
    <source>
        <dbReference type="Proteomes" id="UP000799436"/>
    </source>
</evidence>
<organism evidence="2 3">
    <name type="scientific">Teratosphaeria nubilosa</name>
    <dbReference type="NCBI Taxonomy" id="161662"/>
    <lineage>
        <taxon>Eukaryota</taxon>
        <taxon>Fungi</taxon>
        <taxon>Dikarya</taxon>
        <taxon>Ascomycota</taxon>
        <taxon>Pezizomycotina</taxon>
        <taxon>Dothideomycetes</taxon>
        <taxon>Dothideomycetidae</taxon>
        <taxon>Mycosphaerellales</taxon>
        <taxon>Teratosphaeriaceae</taxon>
        <taxon>Teratosphaeria</taxon>
    </lineage>
</organism>
<evidence type="ECO:0000313" key="2">
    <source>
        <dbReference type="EMBL" id="KAF2770056.1"/>
    </source>
</evidence>
<protein>
    <submittedName>
        <fullName evidence="2">Uncharacterized protein</fullName>
    </submittedName>
</protein>
<proteinExistence type="predicted"/>
<gene>
    <name evidence="2" type="ORF">EJ03DRAFT_79220</name>
</gene>
<dbReference type="Proteomes" id="UP000799436">
    <property type="component" value="Unassembled WGS sequence"/>
</dbReference>
<keyword evidence="3" id="KW-1185">Reference proteome</keyword>
<feature type="region of interest" description="Disordered" evidence="1">
    <location>
        <begin position="142"/>
        <end position="209"/>
    </location>
</feature>
<sequence>MPCVLDVPWWPYVAVVVQPLLPSFLFRQASQLQSKTIFYTNSNSNSNSSSNSIRFRDRRLCSIPRQTALQTKLLDTLSMLTRNHNKGVARPKATSCCPPDGVELYRSTIGNHEARQDQAIHEHPEPQLPTRGELAQQIAIGQGSAGARVGGNDAQRRGLDGFDGDESSNSYNAKDADEQAFDTQGDTAESNEPVFDGDGDGEPTGELQQ</sequence>
<dbReference type="AlphaFoldDB" id="A0A6G1LB37"/>
<feature type="compositionally biased region" description="Polar residues" evidence="1">
    <location>
        <begin position="181"/>
        <end position="190"/>
    </location>
</feature>
<name>A0A6G1LB37_9PEZI</name>
<accession>A0A6G1LB37</accession>